<evidence type="ECO:0000256" key="8">
    <source>
        <dbReference type="ARBA" id="ARBA00023136"/>
    </source>
</evidence>
<dbReference type="InterPro" id="IPR000515">
    <property type="entry name" value="MetI-like"/>
</dbReference>
<evidence type="ECO:0000256" key="5">
    <source>
        <dbReference type="ARBA" id="ARBA00022856"/>
    </source>
</evidence>
<feature type="transmembrane region" description="Helical" evidence="9">
    <location>
        <begin position="97"/>
        <end position="121"/>
    </location>
</feature>
<dbReference type="Pfam" id="PF12911">
    <property type="entry name" value="OppC_N"/>
    <property type="match status" value="1"/>
</dbReference>
<evidence type="ECO:0000256" key="9">
    <source>
        <dbReference type="RuleBase" id="RU363032"/>
    </source>
</evidence>
<proteinExistence type="inferred from homology"/>
<dbReference type="Gene3D" id="1.10.3720.10">
    <property type="entry name" value="MetI-like"/>
    <property type="match status" value="1"/>
</dbReference>
<gene>
    <name evidence="11" type="ORF">HND93_25435</name>
</gene>
<dbReference type="RefSeq" id="WP_180284845.1">
    <property type="nucleotide sequence ID" value="NZ_JABFDB010000024.1"/>
</dbReference>
<protein>
    <submittedName>
        <fullName evidence="11">ABC transporter permease</fullName>
    </submittedName>
</protein>
<dbReference type="PROSITE" id="PS50928">
    <property type="entry name" value="ABC_TM1"/>
    <property type="match status" value="1"/>
</dbReference>
<dbReference type="PANTHER" id="PTHR43386:SF1">
    <property type="entry name" value="D,D-DIPEPTIDE TRANSPORT SYSTEM PERMEASE PROTEIN DDPC-RELATED"/>
    <property type="match status" value="1"/>
</dbReference>
<dbReference type="Pfam" id="PF00528">
    <property type="entry name" value="BPD_transp_1"/>
    <property type="match status" value="1"/>
</dbReference>
<evidence type="ECO:0000256" key="6">
    <source>
        <dbReference type="ARBA" id="ARBA00022927"/>
    </source>
</evidence>
<keyword evidence="6" id="KW-0653">Protein transport</keyword>
<evidence type="ECO:0000256" key="7">
    <source>
        <dbReference type="ARBA" id="ARBA00022989"/>
    </source>
</evidence>
<reference evidence="11 12" key="1">
    <citation type="submission" date="2020-05" db="EMBL/GenBank/DDBJ databases">
        <title>Azospirillum oleiclasticum sp. nov, a nitrogen-fixing and heavy crude oil-emulsifying bacterium isolated from the crude oil of Yumen Oilfield.</title>
        <authorList>
            <person name="Wu D."/>
            <person name="Cai M."/>
            <person name="Zhang X."/>
        </authorList>
    </citation>
    <scope>NUCLEOTIDE SEQUENCE [LARGE SCALE GENOMIC DNA]</scope>
    <source>
        <strain evidence="11 12">ROY-1-1-2</strain>
    </source>
</reference>
<dbReference type="InterPro" id="IPR050366">
    <property type="entry name" value="BP-dependent_transpt_permease"/>
</dbReference>
<comment type="similarity">
    <text evidence="9">Belongs to the binding-protein-dependent transport system permease family.</text>
</comment>
<dbReference type="EMBL" id="JABFDB010000024">
    <property type="protein sequence ID" value="NYZ23064.1"/>
    <property type="molecule type" value="Genomic_DNA"/>
</dbReference>
<evidence type="ECO:0000256" key="2">
    <source>
        <dbReference type="ARBA" id="ARBA00022448"/>
    </source>
</evidence>
<dbReference type="InterPro" id="IPR025966">
    <property type="entry name" value="OppC_N"/>
</dbReference>
<keyword evidence="2 9" id="KW-0813">Transport</keyword>
<keyword evidence="12" id="KW-1185">Reference proteome</keyword>
<evidence type="ECO:0000256" key="3">
    <source>
        <dbReference type="ARBA" id="ARBA00022475"/>
    </source>
</evidence>
<accession>A0ABX2TFW6</accession>
<feature type="transmembrane region" description="Helical" evidence="9">
    <location>
        <begin position="141"/>
        <end position="166"/>
    </location>
</feature>
<feature type="transmembrane region" description="Helical" evidence="9">
    <location>
        <begin position="205"/>
        <end position="226"/>
    </location>
</feature>
<dbReference type="CDD" id="cd06261">
    <property type="entry name" value="TM_PBP2"/>
    <property type="match status" value="1"/>
</dbReference>
<keyword evidence="8 9" id="KW-0472">Membrane</keyword>
<dbReference type="Proteomes" id="UP000584642">
    <property type="component" value="Unassembled WGS sequence"/>
</dbReference>
<name>A0ABX2TFW6_9PROT</name>
<evidence type="ECO:0000259" key="10">
    <source>
        <dbReference type="PROSITE" id="PS50928"/>
    </source>
</evidence>
<evidence type="ECO:0000256" key="4">
    <source>
        <dbReference type="ARBA" id="ARBA00022692"/>
    </source>
</evidence>
<evidence type="ECO:0000256" key="1">
    <source>
        <dbReference type="ARBA" id="ARBA00004651"/>
    </source>
</evidence>
<keyword evidence="7 9" id="KW-1133">Transmembrane helix</keyword>
<feature type="transmembrane region" description="Helical" evidence="9">
    <location>
        <begin position="32"/>
        <end position="54"/>
    </location>
</feature>
<dbReference type="InterPro" id="IPR035906">
    <property type="entry name" value="MetI-like_sf"/>
</dbReference>
<sequence length="296" mass="31317">MTSVAAPPQAAASPRGRSPLALLLRRLFRRRLVVVAAVVLVAILAVAALAPWIAPFDPMKMNILGRLKPPGGVHWFGTDEFGRDVLSRIIQGARLSLLVGLLVVLVAVAAGTLLGLAAGWVRGLDGPLMRFTDALMAFPDILLAIAFMAALGPSLYNVVLALGIVYTPRVARVVRAAALVVREMPYVEAATALGASSPRIVFGHILPNLISPIIVQATFIFAYAILTEAALSFLGVGVPPTTPTWGNMIAGAQQYFQQADWLMLAPGLAIVLTVLALQIVGDGLRDALDPRLQKVT</sequence>
<dbReference type="SUPFAM" id="SSF161098">
    <property type="entry name" value="MetI-like"/>
    <property type="match status" value="1"/>
</dbReference>
<keyword evidence="5" id="KW-0571">Peptide transport</keyword>
<comment type="caution">
    <text evidence="11">The sequence shown here is derived from an EMBL/GenBank/DDBJ whole genome shotgun (WGS) entry which is preliminary data.</text>
</comment>
<feature type="domain" description="ABC transmembrane type-1" evidence="10">
    <location>
        <begin position="93"/>
        <end position="281"/>
    </location>
</feature>
<feature type="transmembrane region" description="Helical" evidence="9">
    <location>
        <begin position="261"/>
        <end position="281"/>
    </location>
</feature>
<evidence type="ECO:0000313" key="12">
    <source>
        <dbReference type="Proteomes" id="UP000584642"/>
    </source>
</evidence>
<keyword evidence="3" id="KW-1003">Cell membrane</keyword>
<comment type="subcellular location">
    <subcellularLocation>
        <location evidence="1 9">Cell membrane</location>
        <topology evidence="1 9">Multi-pass membrane protein</topology>
    </subcellularLocation>
</comment>
<dbReference type="PANTHER" id="PTHR43386">
    <property type="entry name" value="OLIGOPEPTIDE TRANSPORT SYSTEM PERMEASE PROTEIN APPC"/>
    <property type="match status" value="1"/>
</dbReference>
<evidence type="ECO:0000313" key="11">
    <source>
        <dbReference type="EMBL" id="NYZ23064.1"/>
    </source>
</evidence>
<keyword evidence="4 9" id="KW-0812">Transmembrane</keyword>
<organism evidence="11 12">
    <name type="scientific">Azospirillum oleiclasticum</name>
    <dbReference type="NCBI Taxonomy" id="2735135"/>
    <lineage>
        <taxon>Bacteria</taxon>
        <taxon>Pseudomonadati</taxon>
        <taxon>Pseudomonadota</taxon>
        <taxon>Alphaproteobacteria</taxon>
        <taxon>Rhodospirillales</taxon>
        <taxon>Azospirillaceae</taxon>
        <taxon>Azospirillum</taxon>
    </lineage>
</organism>